<evidence type="ECO:0000313" key="1">
    <source>
        <dbReference type="EMBL" id="KAJ2965632.1"/>
    </source>
</evidence>
<comment type="caution">
    <text evidence="1">The sequence shown here is derived from an EMBL/GenBank/DDBJ whole genome shotgun (WGS) entry which is preliminary data.</text>
</comment>
<organism evidence="1 2">
    <name type="scientific">Trametes sanguinea</name>
    <dbReference type="NCBI Taxonomy" id="158606"/>
    <lineage>
        <taxon>Eukaryota</taxon>
        <taxon>Fungi</taxon>
        <taxon>Dikarya</taxon>
        <taxon>Basidiomycota</taxon>
        <taxon>Agaricomycotina</taxon>
        <taxon>Agaricomycetes</taxon>
        <taxon>Polyporales</taxon>
        <taxon>Polyporaceae</taxon>
        <taxon>Trametes</taxon>
    </lineage>
</organism>
<reference evidence="1" key="1">
    <citation type="submission" date="2022-08" db="EMBL/GenBank/DDBJ databases">
        <title>Genome Sequence of Pycnoporus sanguineus.</title>
        <authorList>
            <person name="Buettner E."/>
        </authorList>
    </citation>
    <scope>NUCLEOTIDE SEQUENCE</scope>
    <source>
        <strain evidence="1">CG-C14</strain>
    </source>
</reference>
<accession>A0ACC1MF75</accession>
<dbReference type="EMBL" id="JANSHE010006939">
    <property type="protein sequence ID" value="KAJ2965632.1"/>
    <property type="molecule type" value="Genomic_DNA"/>
</dbReference>
<sequence length="114" mass="12487">MNIGAAPRHMILWGAVDGPTNERRLRLVPPNATLVDAIGHAGPRLTHGYTYVPLALIEYDINAVSHVQTFAVDPYVARSGMDFGVVVLEILSNWGGPDTCLYRVRLHGRPISDI</sequence>
<name>A0ACC1MF75_9APHY</name>
<dbReference type="Proteomes" id="UP001144978">
    <property type="component" value="Unassembled WGS sequence"/>
</dbReference>
<protein>
    <submittedName>
        <fullName evidence="1">Uncharacterized protein</fullName>
    </submittedName>
</protein>
<proteinExistence type="predicted"/>
<keyword evidence="2" id="KW-1185">Reference proteome</keyword>
<evidence type="ECO:0000313" key="2">
    <source>
        <dbReference type="Proteomes" id="UP001144978"/>
    </source>
</evidence>
<gene>
    <name evidence="1" type="ORF">NUW54_g14055</name>
</gene>